<evidence type="ECO:0000313" key="10">
    <source>
        <dbReference type="EMBL" id="MBD3866848.1"/>
    </source>
</evidence>
<keyword evidence="5 10" id="KW-0418">Kinase</keyword>
<name>A0A8J6XYV9_9BACT</name>
<dbReference type="GO" id="GO:0005524">
    <property type="term" value="F:ATP binding"/>
    <property type="evidence" value="ECO:0007669"/>
    <property type="project" value="UniProtKB-UniRule"/>
</dbReference>
<dbReference type="SUPFAM" id="SSF56112">
    <property type="entry name" value="Protein kinase-like (PK-like)"/>
    <property type="match status" value="1"/>
</dbReference>
<evidence type="ECO:0000256" key="8">
    <source>
        <dbReference type="SAM" id="MobiDB-lite"/>
    </source>
</evidence>
<evidence type="ECO:0000256" key="4">
    <source>
        <dbReference type="ARBA" id="ARBA00022741"/>
    </source>
</evidence>
<keyword evidence="2 10" id="KW-0723">Serine/threonine-protein kinase</keyword>
<dbReference type="EC" id="2.7.11.1" evidence="1"/>
<dbReference type="CDD" id="cd14014">
    <property type="entry name" value="STKc_PknB_like"/>
    <property type="match status" value="1"/>
</dbReference>
<evidence type="ECO:0000256" key="1">
    <source>
        <dbReference type="ARBA" id="ARBA00012513"/>
    </source>
</evidence>
<evidence type="ECO:0000256" key="3">
    <source>
        <dbReference type="ARBA" id="ARBA00022679"/>
    </source>
</evidence>
<feature type="domain" description="Protein kinase" evidence="9">
    <location>
        <begin position="10"/>
        <end position="272"/>
    </location>
</feature>
<gene>
    <name evidence="10" type="ORF">IFK94_01885</name>
</gene>
<dbReference type="Proteomes" id="UP000648239">
    <property type="component" value="Unassembled WGS sequence"/>
</dbReference>
<dbReference type="InterPro" id="IPR000719">
    <property type="entry name" value="Prot_kinase_dom"/>
</dbReference>
<dbReference type="EMBL" id="JACXWD010000003">
    <property type="protein sequence ID" value="MBD3866848.1"/>
    <property type="molecule type" value="Genomic_DNA"/>
</dbReference>
<dbReference type="AlphaFoldDB" id="A0A8J6XYV9"/>
<accession>A0A8J6XYV9</accession>
<evidence type="ECO:0000256" key="7">
    <source>
        <dbReference type="PROSITE-ProRule" id="PRU10141"/>
    </source>
</evidence>
<evidence type="ECO:0000313" key="11">
    <source>
        <dbReference type="Proteomes" id="UP000648239"/>
    </source>
</evidence>
<organism evidence="10 11">
    <name type="scientific">Candidatus Polarisedimenticola svalbardensis</name>
    <dbReference type="NCBI Taxonomy" id="2886004"/>
    <lineage>
        <taxon>Bacteria</taxon>
        <taxon>Pseudomonadati</taxon>
        <taxon>Acidobacteriota</taxon>
        <taxon>Candidatus Polarisedimenticolia</taxon>
        <taxon>Candidatus Polarisedimenticolales</taxon>
        <taxon>Candidatus Polarisedimenticolaceae</taxon>
        <taxon>Candidatus Polarisedimenticola</taxon>
    </lineage>
</organism>
<protein>
    <recommendedName>
        <fullName evidence="1">non-specific serine/threonine protein kinase</fullName>
        <ecNumber evidence="1">2.7.11.1</ecNumber>
    </recommendedName>
</protein>
<evidence type="ECO:0000256" key="2">
    <source>
        <dbReference type="ARBA" id="ARBA00022527"/>
    </source>
</evidence>
<dbReference type="InterPro" id="IPR008271">
    <property type="entry name" value="Ser/Thr_kinase_AS"/>
</dbReference>
<sequence>MAKTPVLGRYQILKELGRGAMGRVFLALDPDIQRKVAIKTIQVFASLPESERGEARERFNREARAAGKLLHPGIVTLFDVGEHKGIPFLAMEYVEGTALDHHCRTGDLLPVDQVLEIIRQAAVALEFAHQAGIVHRDIKPANLMLVGGSTVKIMDFGLAKAPAAQLTSDGTLLGTPGYMSPEQIRGGMVDGRSDLFSLACVLYEMLTGTKPFDGDSISSVVYRVVHEDPPDPAGLGGRVSPELAAFLAGALAKDPGERPANGREFSERLAALGSEGKPRAAAGADLMNGDPSPPPVADLPPAVHSRRKKKRSVGKPAGVMAALLIVALGVCGWIYRGELKTVWEDWTSRRQVQATGLPEYYEATVKTEPADLPVLLDGEPLAGETVRFSPTPPHGTLTSELECRSVVHPLDALDAGGEVNLVFDPVRLDLALPVPVEGAGLKVNGTELGAVPETVDLDLCRENRLEFLAAGYYPLEVTIPSAATPLEARTLVGSIAMERIPTGTLLLPEAGYPLTVRIDGRRRELSGGKIEVEAGEHRLRITNERYWIDQSARVEIKAGESTRPIRSLPALAALSVLAYPPNCRVLLRKGGGDNWKFLENTPLTGYKIAAGDYHLRVELVSTGDVREQDIRLKAGTNPPVRVSFGGK</sequence>
<dbReference type="Pfam" id="PF00069">
    <property type="entry name" value="Pkinase"/>
    <property type="match status" value="1"/>
</dbReference>
<dbReference type="PROSITE" id="PS00107">
    <property type="entry name" value="PROTEIN_KINASE_ATP"/>
    <property type="match status" value="1"/>
</dbReference>
<keyword evidence="3" id="KW-0808">Transferase</keyword>
<dbReference type="Gene3D" id="1.10.510.10">
    <property type="entry name" value="Transferase(Phosphotransferase) domain 1"/>
    <property type="match status" value="1"/>
</dbReference>
<keyword evidence="4 7" id="KW-0547">Nucleotide-binding</keyword>
<dbReference type="SMART" id="SM00220">
    <property type="entry name" value="S_TKc"/>
    <property type="match status" value="1"/>
</dbReference>
<dbReference type="PROSITE" id="PS50011">
    <property type="entry name" value="PROTEIN_KINASE_DOM"/>
    <property type="match status" value="1"/>
</dbReference>
<feature type="region of interest" description="Disordered" evidence="8">
    <location>
        <begin position="280"/>
        <end position="311"/>
    </location>
</feature>
<dbReference type="GO" id="GO:0004674">
    <property type="term" value="F:protein serine/threonine kinase activity"/>
    <property type="evidence" value="ECO:0007669"/>
    <property type="project" value="UniProtKB-KW"/>
</dbReference>
<comment type="caution">
    <text evidence="10">The sequence shown here is derived from an EMBL/GenBank/DDBJ whole genome shotgun (WGS) entry which is preliminary data.</text>
</comment>
<evidence type="ECO:0000256" key="5">
    <source>
        <dbReference type="ARBA" id="ARBA00022777"/>
    </source>
</evidence>
<evidence type="ECO:0000256" key="6">
    <source>
        <dbReference type="ARBA" id="ARBA00022840"/>
    </source>
</evidence>
<keyword evidence="6 7" id="KW-0067">ATP-binding</keyword>
<dbReference type="PANTHER" id="PTHR43289">
    <property type="entry name" value="MITOGEN-ACTIVATED PROTEIN KINASE KINASE KINASE 20-RELATED"/>
    <property type="match status" value="1"/>
</dbReference>
<reference evidence="10 11" key="1">
    <citation type="submission" date="2020-08" db="EMBL/GenBank/DDBJ databases">
        <title>Acidobacteriota in marine sediments use diverse sulfur dissimilation pathways.</title>
        <authorList>
            <person name="Wasmund K."/>
        </authorList>
    </citation>
    <scope>NUCLEOTIDE SEQUENCE [LARGE SCALE GENOMIC DNA]</scope>
    <source>
        <strain evidence="10">MAG AM4</strain>
    </source>
</reference>
<dbReference type="InterPro" id="IPR011009">
    <property type="entry name" value="Kinase-like_dom_sf"/>
</dbReference>
<evidence type="ECO:0000259" key="9">
    <source>
        <dbReference type="PROSITE" id="PS50011"/>
    </source>
</evidence>
<feature type="binding site" evidence="7">
    <location>
        <position position="39"/>
    </location>
    <ligand>
        <name>ATP</name>
        <dbReference type="ChEBI" id="CHEBI:30616"/>
    </ligand>
</feature>
<dbReference type="InterPro" id="IPR017441">
    <property type="entry name" value="Protein_kinase_ATP_BS"/>
</dbReference>
<dbReference type="PANTHER" id="PTHR43289:SF6">
    <property type="entry name" value="SERINE_THREONINE-PROTEIN KINASE NEKL-3"/>
    <property type="match status" value="1"/>
</dbReference>
<dbReference type="Gene3D" id="3.30.200.20">
    <property type="entry name" value="Phosphorylase Kinase, domain 1"/>
    <property type="match status" value="1"/>
</dbReference>
<dbReference type="FunFam" id="1.10.510.10:FF:000021">
    <property type="entry name" value="Serine/threonine protein kinase"/>
    <property type="match status" value="1"/>
</dbReference>
<proteinExistence type="predicted"/>
<dbReference type="PROSITE" id="PS00108">
    <property type="entry name" value="PROTEIN_KINASE_ST"/>
    <property type="match status" value="1"/>
</dbReference>